<evidence type="ECO:0000256" key="6">
    <source>
        <dbReference type="SAM" id="MobiDB-lite"/>
    </source>
</evidence>
<dbReference type="SUPFAM" id="SSF50891">
    <property type="entry name" value="Cyclophilin-like"/>
    <property type="match status" value="1"/>
</dbReference>
<feature type="signal peptide" evidence="5">
    <location>
        <begin position="1"/>
        <end position="29"/>
    </location>
</feature>
<comment type="function">
    <text evidence="5">PPIases accelerate the folding of proteins. It catalyzes the cis-trans isomerization of proline imidic peptide bonds in oligopeptides.</text>
</comment>
<feature type="domain" description="PPIase cyclophilin-type" evidence="7">
    <location>
        <begin position="40"/>
        <end position="197"/>
    </location>
</feature>
<comment type="subcellular location">
    <subcellularLocation>
        <location evidence="2">Endoplasmic reticulum lumen</location>
    </subcellularLocation>
</comment>
<reference evidence="9" key="1">
    <citation type="journal article" date="2018" name="Nat. Microbiol.">
        <title>Leveraging single-cell genomics to expand the fungal tree of life.</title>
        <authorList>
            <person name="Ahrendt S.R."/>
            <person name="Quandt C.A."/>
            <person name="Ciobanu D."/>
            <person name="Clum A."/>
            <person name="Salamov A."/>
            <person name="Andreopoulos B."/>
            <person name="Cheng J.F."/>
            <person name="Woyke T."/>
            <person name="Pelin A."/>
            <person name="Henrissat B."/>
            <person name="Reynolds N.K."/>
            <person name="Benny G.L."/>
            <person name="Smith M.E."/>
            <person name="James T.Y."/>
            <person name="Grigoriev I.V."/>
        </authorList>
    </citation>
    <scope>NUCLEOTIDE SEQUENCE [LARGE SCALE GENOMIC DNA]</scope>
    <source>
        <strain evidence="9">RSA 468</strain>
    </source>
</reference>
<proteinExistence type="inferred from homology"/>
<dbReference type="PROSITE" id="PS50072">
    <property type="entry name" value="CSA_PPIASE_2"/>
    <property type="match status" value="1"/>
</dbReference>
<dbReference type="GO" id="GO:0003755">
    <property type="term" value="F:peptidyl-prolyl cis-trans isomerase activity"/>
    <property type="evidence" value="ECO:0007669"/>
    <property type="project" value="UniProtKB-UniRule"/>
</dbReference>
<dbReference type="InterPro" id="IPR002130">
    <property type="entry name" value="Cyclophilin-type_PPIase_dom"/>
</dbReference>
<dbReference type="Pfam" id="PF00160">
    <property type="entry name" value="Pro_isomerase"/>
    <property type="match status" value="1"/>
</dbReference>
<feature type="chain" id="PRO_5021043441" description="Peptidyl-prolyl cis-trans isomerase" evidence="5">
    <location>
        <begin position="30"/>
        <end position="228"/>
    </location>
</feature>
<evidence type="ECO:0000256" key="2">
    <source>
        <dbReference type="ARBA" id="ARBA00004319"/>
    </source>
</evidence>
<evidence type="ECO:0000259" key="7">
    <source>
        <dbReference type="PROSITE" id="PS50072"/>
    </source>
</evidence>
<name>A0A4P9ZX22_9FUNG</name>
<keyword evidence="4 5" id="KW-0413">Isomerase</keyword>
<comment type="similarity">
    <text evidence="5">Belongs to the cyclophilin-type PPIase family.</text>
</comment>
<evidence type="ECO:0000256" key="5">
    <source>
        <dbReference type="RuleBase" id="RU363019"/>
    </source>
</evidence>
<dbReference type="GO" id="GO:0005788">
    <property type="term" value="C:endoplasmic reticulum lumen"/>
    <property type="evidence" value="ECO:0007669"/>
    <property type="project" value="UniProtKB-SubCell"/>
</dbReference>
<organism evidence="8 9">
    <name type="scientific">Dimargaris cristalligena</name>
    <dbReference type="NCBI Taxonomy" id="215637"/>
    <lineage>
        <taxon>Eukaryota</taxon>
        <taxon>Fungi</taxon>
        <taxon>Fungi incertae sedis</taxon>
        <taxon>Zoopagomycota</taxon>
        <taxon>Kickxellomycotina</taxon>
        <taxon>Dimargaritomycetes</taxon>
        <taxon>Dimargaritales</taxon>
        <taxon>Dimargaritaceae</taxon>
        <taxon>Dimargaris</taxon>
    </lineage>
</organism>
<dbReference type="GO" id="GO:0016018">
    <property type="term" value="F:cyclosporin A binding"/>
    <property type="evidence" value="ECO:0007669"/>
    <property type="project" value="TreeGrafter"/>
</dbReference>
<dbReference type="EMBL" id="ML002396">
    <property type="protein sequence ID" value="RKP38183.1"/>
    <property type="molecule type" value="Genomic_DNA"/>
</dbReference>
<evidence type="ECO:0000313" key="8">
    <source>
        <dbReference type="EMBL" id="RKP38183.1"/>
    </source>
</evidence>
<comment type="catalytic activity">
    <reaction evidence="1 5">
        <text>[protein]-peptidylproline (omega=180) = [protein]-peptidylproline (omega=0)</text>
        <dbReference type="Rhea" id="RHEA:16237"/>
        <dbReference type="Rhea" id="RHEA-COMP:10747"/>
        <dbReference type="Rhea" id="RHEA-COMP:10748"/>
        <dbReference type="ChEBI" id="CHEBI:83833"/>
        <dbReference type="ChEBI" id="CHEBI:83834"/>
        <dbReference type="EC" id="5.2.1.8"/>
    </reaction>
</comment>
<accession>A0A4P9ZX22</accession>
<dbReference type="Gene3D" id="2.40.100.10">
    <property type="entry name" value="Cyclophilin-like"/>
    <property type="match status" value="1"/>
</dbReference>
<sequence length="228" mass="24283">MFGPSPLLRLRTLALMLVTLLLGSVLVTAAKGPVVTDKVFFNIQQGGKNLGTIVIGLFGKTVPDTAQNFLQLATGENGYGYKGSGFHRVIKDFMIQGGDFTHGDGTGGKSIYGAKFKDENFKLKHKGPGYLSMANAGPNTNGSQFFITTIKTGWLDGKHVVFGRVLEGMDVVKAIEDTKTLPGDKPAVPIIIQDCGKYVEKEDAAAAATDVKVEDVEQPAAAAEHPEL</sequence>
<dbReference type="PANTHER" id="PTHR11071">
    <property type="entry name" value="PEPTIDYL-PROLYL CIS-TRANS ISOMERASE"/>
    <property type="match status" value="1"/>
</dbReference>
<evidence type="ECO:0000256" key="3">
    <source>
        <dbReference type="ARBA" id="ARBA00023110"/>
    </source>
</evidence>
<evidence type="ECO:0000256" key="4">
    <source>
        <dbReference type="ARBA" id="ARBA00023235"/>
    </source>
</evidence>
<keyword evidence="3 5" id="KW-0697">Rotamase</keyword>
<dbReference type="InterPro" id="IPR029000">
    <property type="entry name" value="Cyclophilin-like_dom_sf"/>
</dbReference>
<feature type="region of interest" description="Disordered" evidence="6">
    <location>
        <begin position="209"/>
        <end position="228"/>
    </location>
</feature>
<dbReference type="InterPro" id="IPR020892">
    <property type="entry name" value="Cyclophilin-type_PPIase_CS"/>
</dbReference>
<dbReference type="AlphaFoldDB" id="A0A4P9ZX22"/>
<dbReference type="FunFam" id="2.40.100.10:FF:000001">
    <property type="entry name" value="Peptidyl-prolyl cis-trans isomerase"/>
    <property type="match status" value="1"/>
</dbReference>
<dbReference type="PROSITE" id="PS00170">
    <property type="entry name" value="CSA_PPIASE_1"/>
    <property type="match status" value="1"/>
</dbReference>
<protein>
    <recommendedName>
        <fullName evidence="5">Peptidyl-prolyl cis-trans isomerase</fullName>
        <shortName evidence="5">PPIase</shortName>
        <ecNumber evidence="5">5.2.1.8</ecNumber>
    </recommendedName>
</protein>
<dbReference type="EC" id="5.2.1.8" evidence="5"/>
<gene>
    <name evidence="8" type="ORF">BJ085DRAFT_35372</name>
</gene>
<evidence type="ECO:0000256" key="1">
    <source>
        <dbReference type="ARBA" id="ARBA00000971"/>
    </source>
</evidence>
<dbReference type="Proteomes" id="UP000268162">
    <property type="component" value="Unassembled WGS sequence"/>
</dbReference>
<dbReference type="PANTHER" id="PTHR11071:SF561">
    <property type="entry name" value="PEPTIDYL-PROLYL CIS-TRANS ISOMERASE D-RELATED"/>
    <property type="match status" value="1"/>
</dbReference>
<dbReference type="PRINTS" id="PR00153">
    <property type="entry name" value="CSAPPISMRASE"/>
</dbReference>
<keyword evidence="9" id="KW-1185">Reference proteome</keyword>
<dbReference type="GO" id="GO:0006457">
    <property type="term" value="P:protein folding"/>
    <property type="evidence" value="ECO:0007669"/>
    <property type="project" value="InterPro"/>
</dbReference>
<keyword evidence="5" id="KW-0732">Signal</keyword>
<dbReference type="STRING" id="215637.A0A4P9ZX22"/>
<evidence type="ECO:0000313" key="9">
    <source>
        <dbReference type="Proteomes" id="UP000268162"/>
    </source>
</evidence>